<keyword evidence="5" id="KW-1185">Reference proteome</keyword>
<proteinExistence type="predicted"/>
<dbReference type="PANTHER" id="PTHR48080">
    <property type="entry name" value="D-GALACTONATE DEHYDRATASE-RELATED"/>
    <property type="match status" value="1"/>
</dbReference>
<dbReference type="Gene3D" id="3.20.20.120">
    <property type="entry name" value="Enolase-like C-terminal domain"/>
    <property type="match status" value="1"/>
</dbReference>
<dbReference type="SMART" id="SM00922">
    <property type="entry name" value="MR_MLE"/>
    <property type="match status" value="1"/>
</dbReference>
<dbReference type="SFLD" id="SFLDS00001">
    <property type="entry name" value="Enolase"/>
    <property type="match status" value="1"/>
</dbReference>
<gene>
    <name evidence="4" type="primary">dgoD</name>
    <name evidence="4" type="ORF">ACFQEV_09820</name>
</gene>
<dbReference type="Pfam" id="PF02746">
    <property type="entry name" value="MR_MLE_N"/>
    <property type="match status" value="1"/>
</dbReference>
<dbReference type="NCBIfam" id="NF010624">
    <property type="entry name" value="PRK14017.1"/>
    <property type="match status" value="1"/>
</dbReference>
<dbReference type="Gene3D" id="3.30.390.10">
    <property type="entry name" value="Enolase-like, N-terminal domain"/>
    <property type="match status" value="1"/>
</dbReference>
<dbReference type="InterPro" id="IPR029017">
    <property type="entry name" value="Enolase-like_N"/>
</dbReference>
<evidence type="ECO:0000259" key="3">
    <source>
        <dbReference type="SMART" id="SM00922"/>
    </source>
</evidence>
<evidence type="ECO:0000313" key="5">
    <source>
        <dbReference type="Proteomes" id="UP001596408"/>
    </source>
</evidence>
<dbReference type="InterPro" id="IPR034593">
    <property type="entry name" value="DgoD-like"/>
</dbReference>
<evidence type="ECO:0000313" key="4">
    <source>
        <dbReference type="EMBL" id="MFC6825283.1"/>
    </source>
</evidence>
<organism evidence="4 5">
    <name type="scientific">Halopelagius fulvigenes</name>
    <dbReference type="NCBI Taxonomy" id="1198324"/>
    <lineage>
        <taxon>Archaea</taxon>
        <taxon>Methanobacteriati</taxon>
        <taxon>Methanobacteriota</taxon>
        <taxon>Stenosarchaea group</taxon>
        <taxon>Halobacteria</taxon>
        <taxon>Halobacteriales</taxon>
        <taxon>Haloferacaceae</taxon>
    </lineage>
</organism>
<reference evidence="4 5" key="1">
    <citation type="journal article" date="2019" name="Int. J. Syst. Evol. Microbiol.">
        <title>The Global Catalogue of Microorganisms (GCM) 10K type strain sequencing project: providing services to taxonomists for standard genome sequencing and annotation.</title>
        <authorList>
            <consortium name="The Broad Institute Genomics Platform"/>
            <consortium name="The Broad Institute Genome Sequencing Center for Infectious Disease"/>
            <person name="Wu L."/>
            <person name="Ma J."/>
        </authorList>
    </citation>
    <scope>NUCLEOTIDE SEQUENCE [LARGE SCALE GENOMIC DNA]</scope>
    <source>
        <strain evidence="4 5">YIM 94188</strain>
    </source>
</reference>
<protein>
    <submittedName>
        <fullName evidence="4">Galactonate dehydratase</fullName>
        <ecNumber evidence="4">4.2.1.6</ecNumber>
    </submittedName>
</protein>
<evidence type="ECO:0000256" key="1">
    <source>
        <dbReference type="ARBA" id="ARBA00023239"/>
    </source>
</evidence>
<dbReference type="RefSeq" id="WP_379695400.1">
    <property type="nucleotide sequence ID" value="NZ_JBHSXH010000014.1"/>
</dbReference>
<feature type="domain" description="Mandelate racemase/muconate lactonizing enzyme C-terminal" evidence="3">
    <location>
        <begin position="146"/>
        <end position="252"/>
    </location>
</feature>
<dbReference type="SUPFAM" id="SSF51604">
    <property type="entry name" value="Enolase C-terminal domain-like"/>
    <property type="match status" value="1"/>
</dbReference>
<dbReference type="EMBL" id="JBHSXH010000014">
    <property type="protein sequence ID" value="MFC6825283.1"/>
    <property type="molecule type" value="Genomic_DNA"/>
</dbReference>
<dbReference type="SFLD" id="SFLDG00179">
    <property type="entry name" value="mandelate_racemase"/>
    <property type="match status" value="1"/>
</dbReference>
<dbReference type="PANTHER" id="PTHR48080:SF2">
    <property type="entry name" value="D-GALACTONATE DEHYDRATASE"/>
    <property type="match status" value="1"/>
</dbReference>
<keyword evidence="1 4" id="KW-0456">Lyase</keyword>
<dbReference type="Proteomes" id="UP001596408">
    <property type="component" value="Unassembled WGS sequence"/>
</dbReference>
<dbReference type="InterPro" id="IPR013342">
    <property type="entry name" value="Mandelate_racemase_C"/>
</dbReference>
<feature type="region of interest" description="Disordered" evidence="2">
    <location>
        <begin position="126"/>
        <end position="147"/>
    </location>
</feature>
<evidence type="ECO:0000256" key="2">
    <source>
        <dbReference type="SAM" id="MobiDB-lite"/>
    </source>
</evidence>
<dbReference type="SUPFAM" id="SSF54826">
    <property type="entry name" value="Enolase N-terminal domain-like"/>
    <property type="match status" value="1"/>
</dbReference>
<dbReference type="InterPro" id="IPR029065">
    <property type="entry name" value="Enolase_C-like"/>
</dbReference>
<dbReference type="Pfam" id="PF13378">
    <property type="entry name" value="MR_MLE_C"/>
    <property type="match status" value="1"/>
</dbReference>
<sequence length="404" mass="44974">MRVVNYELFNVPPRWTFLKVETSDGSIGWGEISLSRQRRAASGAVADFMEEYVIGNDPTRIEDHWQAMYRSGRFRGGPVLMTGIAGIDQALWDIKGKIHGMPISEFLGGPVRDRIRLYQHVRTKAEVASANDDSDDRDGENQVSSPEAFVEDARRQINAGFDALKLVPFGMLDAVAKPGDVDRARTVVRAVREEVGPDVDLALDFHGRASKASAKQMATALEEFDPMFYEEAVTGPEHANNYRELARHTSVPIATGERRHSRWAFKEVFEDGAVDIVQPDLCYAGGISELHRIGTMAEAYDVALAPHCPFGPIALAACLQVDAAMHNAFIQEQIVHREDYLDYSLLSYLENPEVLAQEDGHVDVLTEPGLGITVDEEIVQRHAIDNPQWESPGWRHLDGRVAQN</sequence>
<dbReference type="AlphaFoldDB" id="A0ABD5U1C1"/>
<name>A0ABD5U1C1_9EURY</name>
<dbReference type="InterPro" id="IPR013341">
    <property type="entry name" value="Mandelate_racemase_N_dom"/>
</dbReference>
<accession>A0ABD5U1C1</accession>
<comment type="caution">
    <text evidence="4">The sequence shown here is derived from an EMBL/GenBank/DDBJ whole genome shotgun (WGS) entry which is preliminary data.</text>
</comment>
<dbReference type="GO" id="GO:0008869">
    <property type="term" value="F:galactonate dehydratase activity"/>
    <property type="evidence" value="ECO:0007669"/>
    <property type="project" value="UniProtKB-EC"/>
</dbReference>
<dbReference type="InterPro" id="IPR036849">
    <property type="entry name" value="Enolase-like_C_sf"/>
</dbReference>
<dbReference type="EC" id="4.2.1.6" evidence="4"/>